<dbReference type="RefSeq" id="WP_106249210.1">
    <property type="nucleotide sequence ID" value="NZ_PVZC01000006.1"/>
</dbReference>
<evidence type="ECO:0000313" key="4">
    <source>
        <dbReference type="Proteomes" id="UP000237846"/>
    </source>
</evidence>
<proteinExistence type="predicted"/>
<name>A0A2T0Q0G8_9ACTN</name>
<feature type="domain" description="Peptidase M24" evidence="1">
    <location>
        <begin position="163"/>
        <end position="379"/>
    </location>
</feature>
<protein>
    <submittedName>
        <fullName evidence="3">Xaa-Pro aminopeptidase</fullName>
    </submittedName>
</protein>
<accession>A0A2T0Q0G8</accession>
<reference evidence="3 4" key="1">
    <citation type="submission" date="2018-03" db="EMBL/GenBank/DDBJ databases">
        <title>Genomic Encyclopedia of Archaeal and Bacterial Type Strains, Phase II (KMG-II): from individual species to whole genera.</title>
        <authorList>
            <person name="Goeker M."/>
        </authorList>
    </citation>
    <scope>NUCLEOTIDE SEQUENCE [LARGE SCALE GENOMIC DNA]</scope>
    <source>
        <strain evidence="3 4">DSM 45601</strain>
    </source>
</reference>
<evidence type="ECO:0000259" key="2">
    <source>
        <dbReference type="Pfam" id="PF01321"/>
    </source>
</evidence>
<dbReference type="Pfam" id="PF00557">
    <property type="entry name" value="Peptidase_M24"/>
    <property type="match status" value="1"/>
</dbReference>
<dbReference type="InterPro" id="IPR036005">
    <property type="entry name" value="Creatinase/aminopeptidase-like"/>
</dbReference>
<dbReference type="EMBL" id="PVZC01000006">
    <property type="protein sequence ID" value="PRX97280.1"/>
    <property type="molecule type" value="Genomic_DNA"/>
</dbReference>
<dbReference type="SUPFAM" id="SSF55920">
    <property type="entry name" value="Creatinase/aminopeptidase"/>
    <property type="match status" value="1"/>
</dbReference>
<dbReference type="PANTHER" id="PTHR46112:SF2">
    <property type="entry name" value="XAA-PRO AMINOPEPTIDASE P-RELATED"/>
    <property type="match status" value="1"/>
</dbReference>
<dbReference type="OrthoDB" id="9806388at2"/>
<dbReference type="InterPro" id="IPR029149">
    <property type="entry name" value="Creatin/AminoP/Spt16_N"/>
</dbReference>
<keyword evidence="4" id="KW-1185">Reference proteome</keyword>
<dbReference type="Pfam" id="PF01321">
    <property type="entry name" value="Creatinase_N"/>
    <property type="match status" value="1"/>
</dbReference>
<dbReference type="SUPFAM" id="SSF53092">
    <property type="entry name" value="Creatinase/prolidase N-terminal domain"/>
    <property type="match status" value="1"/>
</dbReference>
<keyword evidence="3" id="KW-0645">Protease</keyword>
<sequence>MTSTAFSQRLPAAFYDQVGSRVRAAMADAGLEALVLDDPLDVAYLTGFTHFPNERPVACYLPLDGDPLLLLLPELDREYAQAQAVAVQLVSYFEYPGTTSPFAVLAEAVLAEQSLPRTAGYAPSTRAERVVALNTAFSTTRWEMSDIVGRERQVKTAEELALHAEAARIADEMLRAGVAAVREALASGGALPTEAELAGHVIEHGSRLMYAEHTDVVVVPMLTGGLVYGGANSAQPHRLPGGDRLRRGESFMLSLGAAVGGRFVESERTFFIGEPDERQRRLYEVVREAQETGTKALCAGTPAAEANARCLDVIRAAGLGEYLRHRQGHGIGLGFHEPPWIEDGDRTELRPGMVLSSEPGVYVPGHAGYRISDTVVVTEEGPRRLTAYPRALDDVVIAA</sequence>
<dbReference type="InterPro" id="IPR000994">
    <property type="entry name" value="Pept_M24"/>
</dbReference>
<dbReference type="AlphaFoldDB" id="A0A2T0Q0G8"/>
<gene>
    <name evidence="3" type="ORF">CLV72_106317</name>
</gene>
<dbReference type="Proteomes" id="UP000237846">
    <property type="component" value="Unassembled WGS sequence"/>
</dbReference>
<feature type="domain" description="Creatinase N-terminal" evidence="2">
    <location>
        <begin position="21"/>
        <end position="119"/>
    </location>
</feature>
<keyword evidence="3" id="KW-0031">Aminopeptidase</keyword>
<evidence type="ECO:0000313" key="3">
    <source>
        <dbReference type="EMBL" id="PRX97280.1"/>
    </source>
</evidence>
<dbReference type="GO" id="GO:0004177">
    <property type="term" value="F:aminopeptidase activity"/>
    <property type="evidence" value="ECO:0007669"/>
    <property type="project" value="UniProtKB-KW"/>
</dbReference>
<dbReference type="PANTHER" id="PTHR46112">
    <property type="entry name" value="AMINOPEPTIDASE"/>
    <property type="match status" value="1"/>
</dbReference>
<comment type="caution">
    <text evidence="3">The sequence shown here is derived from an EMBL/GenBank/DDBJ whole genome shotgun (WGS) entry which is preliminary data.</text>
</comment>
<evidence type="ECO:0000259" key="1">
    <source>
        <dbReference type="Pfam" id="PF00557"/>
    </source>
</evidence>
<dbReference type="Gene3D" id="3.40.350.10">
    <property type="entry name" value="Creatinase/prolidase N-terminal domain"/>
    <property type="match status" value="1"/>
</dbReference>
<dbReference type="InterPro" id="IPR000587">
    <property type="entry name" value="Creatinase_N"/>
</dbReference>
<keyword evidence="3" id="KW-0378">Hydrolase</keyword>
<organism evidence="3 4">
    <name type="scientific">Allonocardiopsis opalescens</name>
    <dbReference type="NCBI Taxonomy" id="1144618"/>
    <lineage>
        <taxon>Bacteria</taxon>
        <taxon>Bacillati</taxon>
        <taxon>Actinomycetota</taxon>
        <taxon>Actinomycetes</taxon>
        <taxon>Streptosporangiales</taxon>
        <taxon>Allonocardiopsis</taxon>
    </lineage>
</organism>
<dbReference type="InterPro" id="IPR050659">
    <property type="entry name" value="Peptidase_M24B"/>
</dbReference>
<dbReference type="Gene3D" id="3.90.230.10">
    <property type="entry name" value="Creatinase/methionine aminopeptidase superfamily"/>
    <property type="match status" value="1"/>
</dbReference>